<keyword evidence="3 6" id="KW-0812">Transmembrane</keyword>
<keyword evidence="4 6" id="KW-1133">Transmembrane helix</keyword>
<feature type="transmembrane region" description="Helical" evidence="6">
    <location>
        <begin position="70"/>
        <end position="92"/>
    </location>
</feature>
<dbReference type="AlphaFoldDB" id="A0A1F4UTK6"/>
<feature type="transmembrane region" description="Helical" evidence="6">
    <location>
        <begin position="133"/>
        <end position="159"/>
    </location>
</feature>
<proteinExistence type="inferred from homology"/>
<evidence type="ECO:0000256" key="1">
    <source>
        <dbReference type="ARBA" id="ARBA00004141"/>
    </source>
</evidence>
<sequence length="331" mass="35951">MVDKEIVISIKTVLFTLLLLLVGYVVYRMGPILAIICIAALLMISLENSVQTLMKQTFLNRPLPRSLAVILVYAMLILLIFVVLTLIVPPVITQAQTLLTNLSFILEKLQLSESAEISLSSLLPQATSVSSGFLNVTISIFTNVATFFTLLVISIYMSLDWPNLKKRFMSVVPKKFKDIVGDTIVDIEISVGHWLKGETFLMLVVGTMSFIGLSVLQVPYPLALGLVSGILEAVPMIGPLLSAIVAAIIGFSVSPVKGLMVIGLYIIIQQLENNLIVPKVMGRVSGFSPLVILLALLIGSNFFGIVGAVLAIPTTIILVIVVKRVLRYTAE</sequence>
<dbReference type="STRING" id="1802610.A2W32_03730"/>
<evidence type="ECO:0000256" key="3">
    <source>
        <dbReference type="ARBA" id="ARBA00022692"/>
    </source>
</evidence>
<feature type="transmembrane region" description="Helical" evidence="6">
    <location>
        <begin position="32"/>
        <end position="50"/>
    </location>
</feature>
<evidence type="ECO:0000313" key="8">
    <source>
        <dbReference type="Proteomes" id="UP000177371"/>
    </source>
</evidence>
<feature type="transmembrane region" description="Helical" evidence="6">
    <location>
        <begin position="280"/>
        <end position="299"/>
    </location>
</feature>
<dbReference type="InterPro" id="IPR002549">
    <property type="entry name" value="AI-2E-like"/>
</dbReference>
<evidence type="ECO:0000256" key="6">
    <source>
        <dbReference type="SAM" id="Phobius"/>
    </source>
</evidence>
<gene>
    <name evidence="7" type="ORF">A2W32_03730</name>
</gene>
<dbReference type="Proteomes" id="UP000177371">
    <property type="component" value="Unassembled WGS sequence"/>
</dbReference>
<accession>A0A1F4UTK6</accession>
<evidence type="ECO:0000256" key="5">
    <source>
        <dbReference type="ARBA" id="ARBA00023136"/>
    </source>
</evidence>
<evidence type="ECO:0000313" key="7">
    <source>
        <dbReference type="EMBL" id="OGC48297.1"/>
    </source>
</evidence>
<organism evidence="7 8">
    <name type="scientific">candidate division WWE3 bacterium RBG_16_37_10</name>
    <dbReference type="NCBI Taxonomy" id="1802610"/>
    <lineage>
        <taxon>Bacteria</taxon>
        <taxon>Katanobacteria</taxon>
    </lineage>
</organism>
<evidence type="ECO:0000256" key="4">
    <source>
        <dbReference type="ARBA" id="ARBA00022989"/>
    </source>
</evidence>
<comment type="similarity">
    <text evidence="2">Belongs to the autoinducer-2 exporter (AI-2E) (TC 2.A.86) family.</text>
</comment>
<evidence type="ECO:0000256" key="2">
    <source>
        <dbReference type="ARBA" id="ARBA00009773"/>
    </source>
</evidence>
<comment type="caution">
    <text evidence="7">The sequence shown here is derived from an EMBL/GenBank/DDBJ whole genome shotgun (WGS) entry which is preliminary data.</text>
</comment>
<protein>
    <recommendedName>
        <fullName evidence="9">AI-2E family transporter</fullName>
    </recommendedName>
</protein>
<dbReference type="PANTHER" id="PTHR21716:SF62">
    <property type="entry name" value="TRANSPORT PROTEIN YDBI-RELATED"/>
    <property type="match status" value="1"/>
</dbReference>
<name>A0A1F4UTK6_UNCKA</name>
<feature type="transmembrane region" description="Helical" evidence="6">
    <location>
        <begin position="305"/>
        <end position="326"/>
    </location>
</feature>
<dbReference type="GO" id="GO:0016020">
    <property type="term" value="C:membrane"/>
    <property type="evidence" value="ECO:0007669"/>
    <property type="project" value="UniProtKB-SubCell"/>
</dbReference>
<feature type="transmembrane region" description="Helical" evidence="6">
    <location>
        <begin position="200"/>
        <end position="220"/>
    </location>
</feature>
<dbReference type="GO" id="GO:0055085">
    <property type="term" value="P:transmembrane transport"/>
    <property type="evidence" value="ECO:0007669"/>
    <property type="project" value="TreeGrafter"/>
</dbReference>
<reference evidence="7 8" key="1">
    <citation type="journal article" date="2016" name="Nat. Commun.">
        <title>Thousands of microbial genomes shed light on interconnected biogeochemical processes in an aquifer system.</title>
        <authorList>
            <person name="Anantharaman K."/>
            <person name="Brown C.T."/>
            <person name="Hug L.A."/>
            <person name="Sharon I."/>
            <person name="Castelle C.J."/>
            <person name="Probst A.J."/>
            <person name="Thomas B.C."/>
            <person name="Singh A."/>
            <person name="Wilkins M.J."/>
            <person name="Karaoz U."/>
            <person name="Brodie E.L."/>
            <person name="Williams K.H."/>
            <person name="Hubbard S.S."/>
            <person name="Banfield J.F."/>
        </authorList>
    </citation>
    <scope>NUCLEOTIDE SEQUENCE [LARGE SCALE GENOMIC DNA]</scope>
</reference>
<dbReference type="EMBL" id="MEUT01000071">
    <property type="protein sequence ID" value="OGC48297.1"/>
    <property type="molecule type" value="Genomic_DNA"/>
</dbReference>
<dbReference type="PANTHER" id="PTHR21716">
    <property type="entry name" value="TRANSMEMBRANE PROTEIN"/>
    <property type="match status" value="1"/>
</dbReference>
<evidence type="ECO:0008006" key="9">
    <source>
        <dbReference type="Google" id="ProtNLM"/>
    </source>
</evidence>
<dbReference type="Pfam" id="PF01594">
    <property type="entry name" value="AI-2E_transport"/>
    <property type="match status" value="1"/>
</dbReference>
<feature type="transmembrane region" description="Helical" evidence="6">
    <location>
        <begin position="240"/>
        <end position="268"/>
    </location>
</feature>
<feature type="transmembrane region" description="Helical" evidence="6">
    <location>
        <begin position="7"/>
        <end position="26"/>
    </location>
</feature>
<comment type="subcellular location">
    <subcellularLocation>
        <location evidence="1">Membrane</location>
        <topology evidence="1">Multi-pass membrane protein</topology>
    </subcellularLocation>
</comment>
<keyword evidence="5 6" id="KW-0472">Membrane</keyword>